<protein>
    <submittedName>
        <fullName evidence="2">Uncharacterized protein</fullName>
    </submittedName>
</protein>
<dbReference type="KEGG" id="pym:AK972_2955"/>
<organism evidence="2 3">
    <name type="scientific">Pseudomonas yamanorum</name>
    <dbReference type="NCBI Taxonomy" id="515393"/>
    <lineage>
        <taxon>Bacteria</taxon>
        <taxon>Pseudomonadati</taxon>
        <taxon>Pseudomonadota</taxon>
        <taxon>Gammaproteobacteria</taxon>
        <taxon>Pseudomonadales</taxon>
        <taxon>Pseudomonadaceae</taxon>
        <taxon>Pseudomonas</taxon>
    </lineage>
</organism>
<dbReference type="Proteomes" id="UP000546584">
    <property type="component" value="Unassembled WGS sequence"/>
</dbReference>
<dbReference type="RefSeq" id="WP_063030316.1">
    <property type="nucleotide sequence ID" value="NZ_CP012400.2"/>
</dbReference>
<sequence length="514" mass="57061">MSNSHPPLSRAKSQASRGENTPKDLDRLLIPGMTVDVPGYDGGVPAWLLEYGLTVHVAKNWAAQPGDIIVVGDIRDPLDVKPLVAKELEPGEELKNGYTFALQKDVLPDGEWSLGYVVYYGGGLDHDLSYPLHVLVKTDVPGGDDNDQAEPGHSELKFSLSETQFDQFNAPRGATITVQPYPNMHPLDVIYAQWSNLLLEQQVKGVGEATVINVSYANIVEAGDGPNLLVNFYVIDQVGNISWPSSREEAVLVDLDTSKVDGPAFRTNDPFGYIDLERLNGESLILELYTEAEIGKAGDEYDVVLRAYPAQGGVIVHRDFEKIVTAGRPVLHAVPYDVIRSAAGGRVETSFVLRRRNDTNDIFSTKTSARVLGSIVRLTAPKFEGYPEHIVRPIPEVVIVDVPWYAWRKPTDEITLILRLVRTFNDIVVYSETRTVGSSWPDGAPVRRLIRSEDLEQFRGTSPELYYVYTSTRSRALSESTRVRLPSEILDEAKLSRARPDILNESLRQVVRIG</sequence>
<accession>A0AAJ3GZJ8</accession>
<feature type="compositionally biased region" description="Polar residues" evidence="1">
    <location>
        <begin position="1"/>
        <end position="19"/>
    </location>
</feature>
<evidence type="ECO:0000256" key="1">
    <source>
        <dbReference type="SAM" id="MobiDB-lite"/>
    </source>
</evidence>
<evidence type="ECO:0000313" key="3">
    <source>
        <dbReference type="Proteomes" id="UP000546584"/>
    </source>
</evidence>
<evidence type="ECO:0000313" key="2">
    <source>
        <dbReference type="EMBL" id="NWD40638.1"/>
    </source>
</evidence>
<name>A0AAJ3GZJ8_9PSED</name>
<feature type="region of interest" description="Disordered" evidence="1">
    <location>
        <begin position="1"/>
        <end position="25"/>
    </location>
</feature>
<dbReference type="AlphaFoldDB" id="A0AAJ3GZJ8"/>
<gene>
    <name evidence="2" type="ORF">HX826_02110</name>
</gene>
<reference evidence="2 3" key="1">
    <citation type="submission" date="2020-04" db="EMBL/GenBank/DDBJ databases">
        <title>Molecular characterization of pseudomonads from Agaricus bisporus reveal novel blotch 2 pathogens in Western Europe.</title>
        <authorList>
            <person name="Taparia T."/>
            <person name="Krijger M."/>
            <person name="Haynes E."/>
            <person name="Elpinstone J.G."/>
            <person name="Noble R."/>
            <person name="Van Der Wolf J."/>
        </authorList>
    </citation>
    <scope>NUCLEOTIDE SEQUENCE [LARGE SCALE GENOMIC DNA]</scope>
    <source>
        <strain evidence="2 3">IPO3753</strain>
    </source>
</reference>
<comment type="caution">
    <text evidence="2">The sequence shown here is derived from an EMBL/GenBank/DDBJ whole genome shotgun (WGS) entry which is preliminary data.</text>
</comment>
<dbReference type="EMBL" id="JACAQR010000003">
    <property type="protein sequence ID" value="NWD40638.1"/>
    <property type="molecule type" value="Genomic_DNA"/>
</dbReference>
<proteinExistence type="predicted"/>